<gene>
    <name evidence="2" type="ORF">JVT61DRAFT_12197</name>
</gene>
<accession>A0A8I3A373</accession>
<organism evidence="2 3">
    <name type="scientific">Boletus reticuloceps</name>
    <dbReference type="NCBI Taxonomy" id="495285"/>
    <lineage>
        <taxon>Eukaryota</taxon>
        <taxon>Fungi</taxon>
        <taxon>Dikarya</taxon>
        <taxon>Basidiomycota</taxon>
        <taxon>Agaricomycotina</taxon>
        <taxon>Agaricomycetes</taxon>
        <taxon>Agaricomycetidae</taxon>
        <taxon>Boletales</taxon>
        <taxon>Boletineae</taxon>
        <taxon>Boletaceae</taxon>
        <taxon>Boletoideae</taxon>
        <taxon>Boletus</taxon>
    </lineage>
</organism>
<feature type="compositionally biased region" description="Basic and acidic residues" evidence="1">
    <location>
        <begin position="1"/>
        <end position="20"/>
    </location>
</feature>
<proteinExistence type="predicted"/>
<protein>
    <submittedName>
        <fullName evidence="2">Uncharacterized protein</fullName>
    </submittedName>
</protein>
<dbReference type="AlphaFoldDB" id="A0A8I3A373"/>
<reference evidence="2" key="1">
    <citation type="submission" date="2021-03" db="EMBL/GenBank/DDBJ databases">
        <title>Evolutionary innovations through gain and loss of genes in the ectomycorrhizal Boletales.</title>
        <authorList>
            <person name="Wu G."/>
            <person name="Miyauchi S."/>
            <person name="Morin E."/>
            <person name="Yang Z.-L."/>
            <person name="Xu J."/>
            <person name="Martin F.M."/>
        </authorList>
    </citation>
    <scope>NUCLEOTIDE SEQUENCE</scope>
    <source>
        <strain evidence="2">BR01</strain>
    </source>
</reference>
<evidence type="ECO:0000313" key="3">
    <source>
        <dbReference type="Proteomes" id="UP000683000"/>
    </source>
</evidence>
<keyword evidence="3" id="KW-1185">Reference proteome</keyword>
<name>A0A8I3A373_9AGAM</name>
<dbReference type="Proteomes" id="UP000683000">
    <property type="component" value="Unassembled WGS sequence"/>
</dbReference>
<feature type="region of interest" description="Disordered" evidence="1">
    <location>
        <begin position="1"/>
        <end position="30"/>
    </location>
</feature>
<comment type="caution">
    <text evidence="2">The sequence shown here is derived from an EMBL/GenBank/DDBJ whole genome shotgun (WGS) entry which is preliminary data.</text>
</comment>
<evidence type="ECO:0000256" key="1">
    <source>
        <dbReference type="SAM" id="MobiDB-lite"/>
    </source>
</evidence>
<dbReference type="EMBL" id="JAGFBS010000054">
    <property type="protein sequence ID" value="KAG6370253.1"/>
    <property type="molecule type" value="Genomic_DNA"/>
</dbReference>
<evidence type="ECO:0000313" key="2">
    <source>
        <dbReference type="EMBL" id="KAG6370253.1"/>
    </source>
</evidence>
<sequence length="106" mass="11844">MLRETDASHHPAKKVIELSRSRSKSTAVERRALPLAGETLAESLAQLQSYADPVTIASDKEMLSFTRKSIRTKLVARRSDLMRHLAPQAFRITAAYENGCKATNFK</sequence>